<dbReference type="Gene3D" id="1.10.10.60">
    <property type="entry name" value="Homeodomain-like"/>
    <property type="match status" value="1"/>
</dbReference>
<feature type="region of interest" description="Disordered" evidence="1">
    <location>
        <begin position="103"/>
        <end position="133"/>
    </location>
</feature>
<dbReference type="Pfam" id="PF05225">
    <property type="entry name" value="HTH_psq"/>
    <property type="match status" value="1"/>
</dbReference>
<dbReference type="InterPro" id="IPR009057">
    <property type="entry name" value="Homeodomain-like_sf"/>
</dbReference>
<evidence type="ECO:0000313" key="4">
    <source>
        <dbReference type="Proteomes" id="UP000594262"/>
    </source>
</evidence>
<feature type="compositionally biased region" description="Basic and acidic residues" evidence="1">
    <location>
        <begin position="103"/>
        <end position="118"/>
    </location>
</feature>
<dbReference type="OrthoDB" id="71166at2759"/>
<dbReference type="AlphaFoldDB" id="A0A7M5WMN0"/>
<accession>A0A7M5WMN0</accession>
<dbReference type="EnsemblMetazoa" id="CLYHEMT011817.1">
    <property type="protein sequence ID" value="CLYHEMP011817.1"/>
    <property type="gene ID" value="CLYHEMG011817"/>
</dbReference>
<evidence type="ECO:0000313" key="3">
    <source>
        <dbReference type="EnsemblMetazoa" id="CLYHEMP011817.1"/>
    </source>
</evidence>
<evidence type="ECO:0000256" key="1">
    <source>
        <dbReference type="SAM" id="MobiDB-lite"/>
    </source>
</evidence>
<evidence type="ECO:0000259" key="2">
    <source>
        <dbReference type="Pfam" id="PF05225"/>
    </source>
</evidence>
<organism evidence="3 4">
    <name type="scientific">Clytia hemisphaerica</name>
    <dbReference type="NCBI Taxonomy" id="252671"/>
    <lineage>
        <taxon>Eukaryota</taxon>
        <taxon>Metazoa</taxon>
        <taxon>Cnidaria</taxon>
        <taxon>Hydrozoa</taxon>
        <taxon>Hydroidolina</taxon>
        <taxon>Leptothecata</taxon>
        <taxon>Obeliida</taxon>
        <taxon>Clytiidae</taxon>
        <taxon>Clytia</taxon>
    </lineage>
</organism>
<dbReference type="Proteomes" id="UP000594262">
    <property type="component" value="Unplaced"/>
</dbReference>
<keyword evidence="4" id="KW-1185">Reference proteome</keyword>
<sequence length="449" mass="50633">MGPSCPSCLLSRPDYHICYIRHKASFCLNKRQQNSEQNIIFSNMADDEVASNSEVFDDVDSDPGSIINNVVESCSKILIPSMAQPSMNRPHNEEEVNTTDAIFHTDHDDEGINTKSDEESSLEDQNTDDVVNNIKRGSPLLEDKQRISGHSPRVVRWTLDTMAAAMDAVFAGEMTTTNASRKFGIPRTTLLDRLSMKVKRQHLDCPGSFPLNADNDAKVVDFILANQNLDKQTLIKGLLSLGEELASMQGRPFNGPLNSRKWLKLFVQKHPNLNVFSYSRSRAPSSRSVSFSGTSSHARLQSSSISNDNTVLIPQQILHIQHDPLAQLQSEHGTEQDSPTLPDNDNVFDSLESSLAKQGVRAIEQKLGAEQLSYFNYRYMNKNLERGYELWKLCKIKTDAGDNLSTFALSGVEEGLVEEHLKYFRFRYDNTELEEGYKLWAVLREKMHE</sequence>
<dbReference type="GO" id="GO:0003677">
    <property type="term" value="F:DNA binding"/>
    <property type="evidence" value="ECO:0007669"/>
    <property type="project" value="InterPro"/>
</dbReference>
<protein>
    <recommendedName>
        <fullName evidence="2">HTH psq-type domain-containing protein</fullName>
    </recommendedName>
</protein>
<reference evidence="3" key="1">
    <citation type="submission" date="2021-01" db="UniProtKB">
        <authorList>
            <consortium name="EnsemblMetazoa"/>
        </authorList>
    </citation>
    <scope>IDENTIFICATION</scope>
</reference>
<feature type="domain" description="HTH psq-type" evidence="2">
    <location>
        <begin position="160"/>
        <end position="197"/>
    </location>
</feature>
<name>A0A7M5WMN0_9CNID</name>
<dbReference type="InterPro" id="IPR007889">
    <property type="entry name" value="HTH_Psq"/>
</dbReference>
<proteinExistence type="predicted"/>
<dbReference type="SUPFAM" id="SSF46689">
    <property type="entry name" value="Homeodomain-like"/>
    <property type="match status" value="1"/>
</dbReference>